<feature type="transmembrane region" description="Helical" evidence="9">
    <location>
        <begin position="145"/>
        <end position="171"/>
    </location>
</feature>
<keyword evidence="12" id="KW-1185">Reference proteome</keyword>
<dbReference type="Proteomes" id="UP000317650">
    <property type="component" value="Chromosome 7"/>
</dbReference>
<dbReference type="GO" id="GO:0008374">
    <property type="term" value="F:O-acyltransferase activity"/>
    <property type="evidence" value="ECO:0007669"/>
    <property type="project" value="InterPro"/>
</dbReference>
<comment type="subcellular location">
    <subcellularLocation>
        <location evidence="1">Membrane</location>
        <topology evidence="1">Multi-pass membrane protein</topology>
    </subcellularLocation>
</comment>
<evidence type="ECO:0000313" key="12">
    <source>
        <dbReference type="Proteomes" id="UP000317650"/>
    </source>
</evidence>
<evidence type="ECO:0000256" key="7">
    <source>
        <dbReference type="ARBA" id="ARBA00023136"/>
    </source>
</evidence>
<sequence length="320" mass="35892">MEQRSDLKALAKVAVWVAVSMTYARFAASRFKPSKTSFLSLLPYLPLHFSSIHLRGISALFLAWLALFKLLLLAFAAGSLSVSLPFLPFFASSILPVKLLDPHHHKTKSPFLSSRFLPSAGRASLLAALIPLYRFREVIRPFLLLSLYCIHMYFALELVLAGAAAVAALLVPRGFELEPQFDAPYRAVSLQDFWGRRWNLMVSAVLRPSVYLPMSARYGRSAGILAVFLVSGLMHEVMFRYITLAPPTGEATAFFMLHGACMVAEGTARRPWIPWRRSAGPFSPVSHDCRLRQHQIQMVGSEVIRDFLFPNEEKNNINEP</sequence>
<comment type="similarity">
    <text evidence="3">Belongs to the wax synthase family.</text>
</comment>
<keyword evidence="5 9" id="KW-0812">Transmembrane</keyword>
<dbReference type="AlphaFoldDB" id="A0A4S8JEV9"/>
<dbReference type="PANTHER" id="PTHR31595">
    <property type="entry name" value="LONG-CHAIN-ALCOHOL O-FATTY-ACYLTRANSFERASE 3-RELATED"/>
    <property type="match status" value="1"/>
</dbReference>
<keyword evidence="8" id="KW-0012">Acyltransferase</keyword>
<name>A0A4S8JEV9_MUSBA</name>
<dbReference type="Pfam" id="PF13813">
    <property type="entry name" value="MBOAT_2"/>
    <property type="match status" value="1"/>
</dbReference>
<evidence type="ECO:0000256" key="1">
    <source>
        <dbReference type="ARBA" id="ARBA00004141"/>
    </source>
</evidence>
<comment type="pathway">
    <text evidence="2">Secondary metabolite biosynthesis.</text>
</comment>
<feature type="transmembrane region" description="Helical" evidence="9">
    <location>
        <begin position="9"/>
        <end position="27"/>
    </location>
</feature>
<dbReference type="GO" id="GO:0006629">
    <property type="term" value="P:lipid metabolic process"/>
    <property type="evidence" value="ECO:0007669"/>
    <property type="project" value="InterPro"/>
</dbReference>
<reference evidence="11 12" key="1">
    <citation type="journal article" date="2019" name="Nat. Plants">
        <title>Genome sequencing of Musa balbisiana reveals subgenome evolution and function divergence in polyploid bananas.</title>
        <authorList>
            <person name="Yao X."/>
        </authorList>
    </citation>
    <scope>NUCLEOTIDE SEQUENCE [LARGE SCALE GENOMIC DNA]</scope>
    <source>
        <strain evidence="12">cv. DH-PKW</strain>
        <tissue evidence="11">Leaves</tissue>
    </source>
</reference>
<keyword evidence="6 9" id="KW-1133">Transmembrane helix</keyword>
<evidence type="ECO:0000259" key="10">
    <source>
        <dbReference type="Pfam" id="PF13813"/>
    </source>
</evidence>
<keyword evidence="4" id="KW-0808">Transferase</keyword>
<protein>
    <recommendedName>
        <fullName evidence="10">Wax synthase domain-containing protein</fullName>
    </recommendedName>
</protein>
<evidence type="ECO:0000256" key="9">
    <source>
        <dbReference type="SAM" id="Phobius"/>
    </source>
</evidence>
<feature type="transmembrane region" description="Helical" evidence="9">
    <location>
        <begin position="115"/>
        <end position="133"/>
    </location>
</feature>
<organism evidence="11 12">
    <name type="scientific">Musa balbisiana</name>
    <name type="common">Banana</name>
    <dbReference type="NCBI Taxonomy" id="52838"/>
    <lineage>
        <taxon>Eukaryota</taxon>
        <taxon>Viridiplantae</taxon>
        <taxon>Streptophyta</taxon>
        <taxon>Embryophyta</taxon>
        <taxon>Tracheophyta</taxon>
        <taxon>Spermatophyta</taxon>
        <taxon>Magnoliopsida</taxon>
        <taxon>Liliopsida</taxon>
        <taxon>Zingiberales</taxon>
        <taxon>Musaceae</taxon>
        <taxon>Musa</taxon>
    </lineage>
</organism>
<proteinExistence type="inferred from homology"/>
<evidence type="ECO:0000256" key="6">
    <source>
        <dbReference type="ARBA" id="ARBA00022989"/>
    </source>
</evidence>
<evidence type="ECO:0000256" key="4">
    <source>
        <dbReference type="ARBA" id="ARBA00022679"/>
    </source>
</evidence>
<evidence type="ECO:0000256" key="8">
    <source>
        <dbReference type="ARBA" id="ARBA00023315"/>
    </source>
</evidence>
<comment type="caution">
    <text evidence="11">The sequence shown here is derived from an EMBL/GenBank/DDBJ whole genome shotgun (WGS) entry which is preliminary data.</text>
</comment>
<dbReference type="GO" id="GO:0016020">
    <property type="term" value="C:membrane"/>
    <property type="evidence" value="ECO:0007669"/>
    <property type="project" value="UniProtKB-SubCell"/>
</dbReference>
<evidence type="ECO:0000256" key="2">
    <source>
        <dbReference type="ARBA" id="ARBA00005179"/>
    </source>
</evidence>
<accession>A0A4S8JEV9</accession>
<dbReference type="EMBL" id="PYDT01000005">
    <property type="protein sequence ID" value="THU60437.1"/>
    <property type="molecule type" value="Genomic_DNA"/>
</dbReference>
<evidence type="ECO:0000256" key="5">
    <source>
        <dbReference type="ARBA" id="ARBA00022692"/>
    </source>
</evidence>
<evidence type="ECO:0000256" key="3">
    <source>
        <dbReference type="ARBA" id="ARBA00007282"/>
    </source>
</evidence>
<gene>
    <name evidence="11" type="ORF">C4D60_Mb07t12700</name>
</gene>
<evidence type="ECO:0000313" key="11">
    <source>
        <dbReference type="EMBL" id="THU60437.1"/>
    </source>
</evidence>
<keyword evidence="7 9" id="KW-0472">Membrane</keyword>
<dbReference type="InterPro" id="IPR032805">
    <property type="entry name" value="Wax_synthase_dom"/>
</dbReference>
<feature type="transmembrane region" description="Helical" evidence="9">
    <location>
        <begin position="72"/>
        <end position="95"/>
    </location>
</feature>
<dbReference type="InterPro" id="IPR044851">
    <property type="entry name" value="Wax_synthase"/>
</dbReference>
<feature type="transmembrane region" description="Helical" evidence="9">
    <location>
        <begin position="47"/>
        <end position="65"/>
    </location>
</feature>
<feature type="domain" description="Wax synthase" evidence="10">
    <location>
        <begin position="178"/>
        <end position="257"/>
    </location>
</feature>
<dbReference type="STRING" id="52838.A0A4S8JEV9"/>
<dbReference type="PANTHER" id="PTHR31595:SF57">
    <property type="entry name" value="OS04G0481900 PROTEIN"/>
    <property type="match status" value="1"/>
</dbReference>